<dbReference type="InterPro" id="IPR051608">
    <property type="entry name" value="RQC_Subunit_NEMF"/>
</dbReference>
<feature type="coiled-coil region" evidence="1">
    <location>
        <begin position="341"/>
        <end position="375"/>
    </location>
</feature>
<keyword evidence="1" id="KW-0175">Coiled coil</keyword>
<dbReference type="GO" id="GO:0043023">
    <property type="term" value="F:ribosomal large subunit binding"/>
    <property type="evidence" value="ECO:0007669"/>
    <property type="project" value="TreeGrafter"/>
</dbReference>
<feature type="domain" description="NFACT RNA-binding" evidence="2">
    <location>
        <begin position="407"/>
        <end position="496"/>
    </location>
</feature>
<evidence type="ECO:0000259" key="2">
    <source>
        <dbReference type="Pfam" id="PF05670"/>
    </source>
</evidence>
<dbReference type="EMBL" id="FQWQ01000001">
    <property type="protein sequence ID" value="SHG75592.1"/>
    <property type="molecule type" value="Genomic_DNA"/>
</dbReference>
<evidence type="ECO:0000313" key="4">
    <source>
        <dbReference type="Proteomes" id="UP000184212"/>
    </source>
</evidence>
<proteinExistence type="predicted"/>
<dbReference type="Pfam" id="PF05670">
    <property type="entry name" value="NFACT-R_1"/>
    <property type="match status" value="1"/>
</dbReference>
<sequence length="516" mass="59958">MHNNYFFLRQLVVPLQKTLTGSVVSECYSQNKDELIIRFETRGEPYFVKACLLSSFSCLSFPETFHRARKNSADLFGNLIGQRVERIFVFDNERSFAIAFGNHITLLFKLHGNRSNIILFKDDAIDELFKNNILEDETLTLEQLHRPIDWSYENFVQHQDDLPAVYFTFGKWVWRYLNEQGFAAKTLDEKWTALQNLLQDLNDPSYYLTEADGKIVFSLLPTGKITKTFRDPVAAINDFFLTYSQQDTLGREKSSLLSTLKAKLQATENYYAKTREKLEELQGDNNYKIWADLIMAHLHAIKPGTERVTLPNFYLENHPTEIKLKKDLSPQKNAEVFYKKSKKQQLEMQRLQQILEQKQREREGVQKQLLEAEALTTIKSLRPFAEGLGWSKEKEKQPKPLPYHETEYNGYRIWVGRNAQANDELTLKYGYKEDLWLHAKDVAGSHVLIKHQAGKNFPKDVIERAAQLAAYHSKRKTDTLCPVVVVPRKFVRKRKGDPAGAVVVDREDVIMVEPKR</sequence>
<dbReference type="RefSeq" id="WP_073132740.1">
    <property type="nucleotide sequence ID" value="NZ_FQWQ01000001.1"/>
</dbReference>
<dbReference type="Pfam" id="PF05833">
    <property type="entry name" value="NFACT_N"/>
    <property type="match status" value="1"/>
</dbReference>
<dbReference type="PANTHER" id="PTHR15239">
    <property type="entry name" value="NUCLEAR EXPORT MEDIATOR FACTOR NEMF"/>
    <property type="match status" value="1"/>
</dbReference>
<gene>
    <name evidence="3" type="ORF">SAMN04488109_1701</name>
</gene>
<dbReference type="GO" id="GO:0072344">
    <property type="term" value="P:rescue of stalled ribosome"/>
    <property type="evidence" value="ECO:0007669"/>
    <property type="project" value="TreeGrafter"/>
</dbReference>
<evidence type="ECO:0000313" key="3">
    <source>
        <dbReference type="EMBL" id="SHG75592.1"/>
    </source>
</evidence>
<dbReference type="InterPro" id="IPR008532">
    <property type="entry name" value="NFACT_RNA-bd"/>
</dbReference>
<dbReference type="Proteomes" id="UP000184212">
    <property type="component" value="Unassembled WGS sequence"/>
</dbReference>
<feature type="coiled-coil region" evidence="1">
    <location>
        <begin position="257"/>
        <end position="284"/>
    </location>
</feature>
<name>A0A1M5MEJ7_9BACT</name>
<organism evidence="3 4">
    <name type="scientific">Chryseolinea serpens</name>
    <dbReference type="NCBI Taxonomy" id="947013"/>
    <lineage>
        <taxon>Bacteria</taxon>
        <taxon>Pseudomonadati</taxon>
        <taxon>Bacteroidota</taxon>
        <taxon>Cytophagia</taxon>
        <taxon>Cytophagales</taxon>
        <taxon>Fulvivirgaceae</taxon>
        <taxon>Chryseolinea</taxon>
    </lineage>
</organism>
<keyword evidence="4" id="KW-1185">Reference proteome</keyword>
<protein>
    <submittedName>
        <fullName evidence="3">Predicted component of the ribosome quality control (RQC) complex, YloA/Tae2 family, contains fibronectin-binding (FbpA) and DUF814 domains</fullName>
    </submittedName>
</protein>
<dbReference type="GO" id="GO:0000049">
    <property type="term" value="F:tRNA binding"/>
    <property type="evidence" value="ECO:0007669"/>
    <property type="project" value="TreeGrafter"/>
</dbReference>
<accession>A0A1M5MEJ7</accession>
<dbReference type="STRING" id="947013.SAMN04488109_1701"/>
<evidence type="ECO:0000256" key="1">
    <source>
        <dbReference type="SAM" id="Coils"/>
    </source>
</evidence>
<reference evidence="3 4" key="1">
    <citation type="submission" date="2016-11" db="EMBL/GenBank/DDBJ databases">
        <authorList>
            <person name="Jaros S."/>
            <person name="Januszkiewicz K."/>
            <person name="Wedrychowicz H."/>
        </authorList>
    </citation>
    <scope>NUCLEOTIDE SEQUENCE [LARGE SCALE GENOMIC DNA]</scope>
    <source>
        <strain evidence="3 4">DSM 24574</strain>
    </source>
</reference>
<dbReference type="OrthoDB" id="9766163at2"/>
<dbReference type="GO" id="GO:1990112">
    <property type="term" value="C:RQC complex"/>
    <property type="evidence" value="ECO:0007669"/>
    <property type="project" value="TreeGrafter"/>
</dbReference>
<dbReference type="Gene3D" id="2.30.310.10">
    <property type="entry name" value="ibrinogen binding protein from staphylococcus aureus domain"/>
    <property type="match status" value="1"/>
</dbReference>
<dbReference type="PANTHER" id="PTHR15239:SF6">
    <property type="entry name" value="RIBOSOME QUALITY CONTROL COMPLEX SUBUNIT NEMF"/>
    <property type="match status" value="1"/>
</dbReference>
<dbReference type="AlphaFoldDB" id="A0A1M5MEJ7"/>